<dbReference type="AlphaFoldDB" id="A0A5C5WJL7"/>
<evidence type="ECO:0000313" key="2">
    <source>
        <dbReference type="Proteomes" id="UP000316598"/>
    </source>
</evidence>
<accession>A0A5C5WJL7</accession>
<evidence type="ECO:0000313" key="1">
    <source>
        <dbReference type="EMBL" id="TWT50163.1"/>
    </source>
</evidence>
<keyword evidence="2" id="KW-1185">Reference proteome</keyword>
<sequence>MRTEVNIVVATIQAQFSVANSTGTTIGVDHCTVGQRSVIVVTAAVTGVGVESVV</sequence>
<reference evidence="1 2" key="1">
    <citation type="submission" date="2019-02" db="EMBL/GenBank/DDBJ databases">
        <title>Deep-cultivation of Planctomycetes and their phenomic and genomic characterization uncovers novel biology.</title>
        <authorList>
            <person name="Wiegand S."/>
            <person name="Jogler M."/>
            <person name="Boedeker C."/>
            <person name="Pinto D."/>
            <person name="Vollmers J."/>
            <person name="Rivas-Marin E."/>
            <person name="Kohn T."/>
            <person name="Peeters S.H."/>
            <person name="Heuer A."/>
            <person name="Rast P."/>
            <person name="Oberbeckmann S."/>
            <person name="Bunk B."/>
            <person name="Jeske O."/>
            <person name="Meyerdierks A."/>
            <person name="Storesund J.E."/>
            <person name="Kallscheuer N."/>
            <person name="Luecker S."/>
            <person name="Lage O.M."/>
            <person name="Pohl T."/>
            <person name="Merkel B.J."/>
            <person name="Hornburger P."/>
            <person name="Mueller R.-W."/>
            <person name="Bruemmer F."/>
            <person name="Labrenz M."/>
            <person name="Spormann A.M."/>
            <person name="Op Den Camp H."/>
            <person name="Overmann J."/>
            <person name="Amann R."/>
            <person name="Jetten M.S.M."/>
            <person name="Mascher T."/>
            <person name="Medema M.H."/>
            <person name="Devos D.P."/>
            <person name="Kaster A.-K."/>
            <person name="Ovreas L."/>
            <person name="Rohde M."/>
            <person name="Galperin M.Y."/>
            <person name="Jogler C."/>
        </authorList>
    </citation>
    <scope>NUCLEOTIDE SEQUENCE [LARGE SCALE GENOMIC DNA]</scope>
    <source>
        <strain evidence="1 2">Pla22</strain>
    </source>
</reference>
<protein>
    <submittedName>
        <fullName evidence="1">Uncharacterized protein</fullName>
    </submittedName>
</protein>
<gene>
    <name evidence="1" type="ORF">Pla22_29030</name>
</gene>
<proteinExistence type="predicted"/>
<dbReference type="Proteomes" id="UP000316598">
    <property type="component" value="Unassembled WGS sequence"/>
</dbReference>
<name>A0A5C5WJL7_9BACT</name>
<organism evidence="1 2">
    <name type="scientific">Rubripirellula amarantea</name>
    <dbReference type="NCBI Taxonomy" id="2527999"/>
    <lineage>
        <taxon>Bacteria</taxon>
        <taxon>Pseudomonadati</taxon>
        <taxon>Planctomycetota</taxon>
        <taxon>Planctomycetia</taxon>
        <taxon>Pirellulales</taxon>
        <taxon>Pirellulaceae</taxon>
        <taxon>Rubripirellula</taxon>
    </lineage>
</organism>
<comment type="caution">
    <text evidence="1">The sequence shown here is derived from an EMBL/GenBank/DDBJ whole genome shotgun (WGS) entry which is preliminary data.</text>
</comment>
<dbReference type="EMBL" id="SJPI01000002">
    <property type="protein sequence ID" value="TWT50163.1"/>
    <property type="molecule type" value="Genomic_DNA"/>
</dbReference>